<dbReference type="RefSeq" id="WP_207340365.1">
    <property type="nucleotide sequence ID" value="NZ_CP074405.1"/>
</dbReference>
<protein>
    <submittedName>
        <fullName evidence="2">VOC family protein</fullName>
    </submittedName>
</protein>
<evidence type="ECO:0000259" key="1">
    <source>
        <dbReference type="PROSITE" id="PS51819"/>
    </source>
</evidence>
<accession>A0ABX8D640</accession>
<dbReference type="InterPro" id="IPR037523">
    <property type="entry name" value="VOC_core"/>
</dbReference>
<organism evidence="2 3">
    <name type="scientific">Cellulomonas wangleii</name>
    <dbReference type="NCBI Taxonomy" id="2816956"/>
    <lineage>
        <taxon>Bacteria</taxon>
        <taxon>Bacillati</taxon>
        <taxon>Actinomycetota</taxon>
        <taxon>Actinomycetes</taxon>
        <taxon>Micrococcales</taxon>
        <taxon>Cellulomonadaceae</taxon>
        <taxon>Cellulomonas</taxon>
    </lineage>
</organism>
<dbReference type="InterPro" id="IPR052164">
    <property type="entry name" value="Anthracycline_SecMetBiosynth"/>
</dbReference>
<dbReference type="PANTHER" id="PTHR33993">
    <property type="entry name" value="GLYOXALASE-RELATED"/>
    <property type="match status" value="1"/>
</dbReference>
<dbReference type="Pfam" id="PF00903">
    <property type="entry name" value="Glyoxalase"/>
    <property type="match status" value="1"/>
</dbReference>
<dbReference type="Gene3D" id="3.10.180.10">
    <property type="entry name" value="2,3-Dihydroxybiphenyl 1,2-Dioxygenase, domain 1"/>
    <property type="match status" value="1"/>
</dbReference>
<dbReference type="EMBL" id="CP074405">
    <property type="protein sequence ID" value="QVI62884.1"/>
    <property type="molecule type" value="Genomic_DNA"/>
</dbReference>
<evidence type="ECO:0000313" key="3">
    <source>
        <dbReference type="Proteomes" id="UP000677804"/>
    </source>
</evidence>
<keyword evidence="3" id="KW-1185">Reference proteome</keyword>
<feature type="domain" description="VOC" evidence="1">
    <location>
        <begin position="4"/>
        <end position="120"/>
    </location>
</feature>
<dbReference type="InterPro" id="IPR029068">
    <property type="entry name" value="Glyas_Bleomycin-R_OHBP_Dase"/>
</dbReference>
<dbReference type="InterPro" id="IPR004360">
    <property type="entry name" value="Glyas_Fos-R_dOase_dom"/>
</dbReference>
<sequence>MLRGLSNVSYYADDLEAAAAWYTDVLGVEPYYSRTGYREWRIGDDQDELGLIDAAYAPPGAADAQGRQVVSWHVDDVAAAVDRLVALGATLRDPVTERGEGFRTAVLTDPFGNAVGIMENPHWRARHD</sequence>
<name>A0ABX8D640_9CELL</name>
<proteinExistence type="predicted"/>
<dbReference type="Proteomes" id="UP000677804">
    <property type="component" value="Chromosome"/>
</dbReference>
<dbReference type="PROSITE" id="PS51819">
    <property type="entry name" value="VOC"/>
    <property type="match status" value="1"/>
</dbReference>
<evidence type="ECO:0000313" key="2">
    <source>
        <dbReference type="EMBL" id="QVI62884.1"/>
    </source>
</evidence>
<reference evidence="2 3" key="1">
    <citation type="submission" date="2021-05" db="EMBL/GenBank/DDBJ databases">
        <title>Novel species in genus Cellulomonas.</title>
        <authorList>
            <person name="Zhang G."/>
        </authorList>
    </citation>
    <scope>NUCLEOTIDE SEQUENCE [LARGE SCALE GENOMIC DNA]</scope>
    <source>
        <strain evidence="3">zg-ZUI222</strain>
    </source>
</reference>
<gene>
    <name evidence="2" type="ORF">KG103_02810</name>
</gene>
<dbReference type="SUPFAM" id="SSF54593">
    <property type="entry name" value="Glyoxalase/Bleomycin resistance protein/Dihydroxybiphenyl dioxygenase"/>
    <property type="match status" value="1"/>
</dbReference>